<reference evidence="6" key="1">
    <citation type="journal article" date="2011" name="Proc. Natl. Acad. Sci. U.S.A.">
        <title>Obligate biotrophy features unraveled by the genomic analysis of rust fungi.</title>
        <authorList>
            <person name="Duplessis S."/>
            <person name="Cuomo C.A."/>
            <person name="Lin Y.-C."/>
            <person name="Aerts A."/>
            <person name="Tisserant E."/>
            <person name="Veneault-Fourrey C."/>
            <person name="Joly D.L."/>
            <person name="Hacquard S."/>
            <person name="Amselem J."/>
            <person name="Cantarel B.L."/>
            <person name="Chiu R."/>
            <person name="Coutinho P.M."/>
            <person name="Feau N."/>
            <person name="Field M."/>
            <person name="Frey P."/>
            <person name="Gelhaye E."/>
            <person name="Goldberg J."/>
            <person name="Grabherr M.G."/>
            <person name="Kodira C.D."/>
            <person name="Kohler A."/>
            <person name="Kuees U."/>
            <person name="Lindquist E.A."/>
            <person name="Lucas S.M."/>
            <person name="Mago R."/>
            <person name="Mauceli E."/>
            <person name="Morin E."/>
            <person name="Murat C."/>
            <person name="Pangilinan J.L."/>
            <person name="Park R."/>
            <person name="Pearson M."/>
            <person name="Quesneville H."/>
            <person name="Rouhier N."/>
            <person name="Sakthikumar S."/>
            <person name="Salamov A.A."/>
            <person name="Schmutz J."/>
            <person name="Selles B."/>
            <person name="Shapiro H."/>
            <person name="Tanguay P."/>
            <person name="Tuskan G.A."/>
            <person name="Henrissat B."/>
            <person name="Van de Peer Y."/>
            <person name="Rouze P."/>
            <person name="Ellis J.G."/>
            <person name="Dodds P.N."/>
            <person name="Schein J.E."/>
            <person name="Zhong S."/>
            <person name="Hamelin R.C."/>
            <person name="Grigoriev I.V."/>
            <person name="Szabo L.J."/>
            <person name="Martin F."/>
        </authorList>
    </citation>
    <scope>NUCLEOTIDE SEQUENCE [LARGE SCALE GENOMIC DNA]</scope>
    <source>
        <strain evidence="6">98AG31 / pathotype 3-4-7</strain>
    </source>
</reference>
<dbReference type="OrthoDB" id="301415at2759"/>
<dbReference type="Pfam" id="PF02816">
    <property type="entry name" value="Alpha_kinase"/>
    <property type="match status" value="1"/>
</dbReference>
<keyword evidence="1" id="KW-0723">Serine/threonine-protein kinase</keyword>
<dbReference type="AlphaFoldDB" id="F4SE91"/>
<keyword evidence="6" id="KW-1185">Reference proteome</keyword>
<keyword evidence="2" id="KW-0808">Transferase</keyword>
<evidence type="ECO:0000313" key="5">
    <source>
        <dbReference type="EMBL" id="EGF97035.1"/>
    </source>
</evidence>
<dbReference type="GeneID" id="18935184"/>
<dbReference type="InterPro" id="IPR011009">
    <property type="entry name" value="Kinase-like_dom_sf"/>
</dbReference>
<evidence type="ECO:0000256" key="2">
    <source>
        <dbReference type="ARBA" id="ARBA00022679"/>
    </source>
</evidence>
<dbReference type="VEuPathDB" id="FungiDB:MELLADRAFT_89421"/>
<sequence length="263" mass="28910">MADVAVPASSDQVDELLLSDTAKPLPDAASTAANVTLHDVCHLENVLVSDPTIHELETRSFGQISLPLLQPHPAEQPPLTEGNVTMFAIACFRANNGPNWCFNSHPATLQVSDKYLGRWDCHATHQGTISVGDLSVTVGVRQYEHGEPSSGLRFYLGLAQSYLHATTSLICFREQVTSRLDPVEDFTDEEWDVLHAFRFMENLVGLKQEESPGQGFPGFTAEERLLLEAFSHWTYEESGQTSIISGFQGVGTILTEAVIHDTE</sequence>
<name>F4SE91_MELLP</name>
<evidence type="ECO:0000313" key="6">
    <source>
        <dbReference type="Proteomes" id="UP000001072"/>
    </source>
</evidence>
<keyword evidence="3" id="KW-0418">Kinase</keyword>
<feature type="domain" description="Alpha-type protein kinase" evidence="4">
    <location>
        <begin position="222"/>
        <end position="262"/>
    </location>
</feature>
<dbReference type="GO" id="GO:0005524">
    <property type="term" value="F:ATP binding"/>
    <property type="evidence" value="ECO:0007669"/>
    <property type="project" value="InterPro"/>
</dbReference>
<dbReference type="RefSeq" id="XP_007419695.1">
    <property type="nucleotide sequence ID" value="XM_007419633.1"/>
</dbReference>
<dbReference type="SUPFAM" id="SSF56112">
    <property type="entry name" value="Protein kinase-like (PK-like)"/>
    <property type="match status" value="1"/>
</dbReference>
<evidence type="ECO:0000259" key="4">
    <source>
        <dbReference type="Pfam" id="PF02816"/>
    </source>
</evidence>
<dbReference type="Proteomes" id="UP000001072">
    <property type="component" value="Unassembled WGS sequence"/>
</dbReference>
<dbReference type="KEGG" id="mlr:MELLADRAFT_89421"/>
<gene>
    <name evidence="5" type="ORF">MELLADRAFT_89421</name>
</gene>
<dbReference type="HOGENOM" id="CLU_1057988_0_0_1"/>
<dbReference type="InParanoid" id="F4SE91"/>
<evidence type="ECO:0000256" key="1">
    <source>
        <dbReference type="ARBA" id="ARBA00022527"/>
    </source>
</evidence>
<organism evidence="6">
    <name type="scientific">Melampsora larici-populina (strain 98AG31 / pathotype 3-4-7)</name>
    <name type="common">Poplar leaf rust fungus</name>
    <dbReference type="NCBI Taxonomy" id="747676"/>
    <lineage>
        <taxon>Eukaryota</taxon>
        <taxon>Fungi</taxon>
        <taxon>Dikarya</taxon>
        <taxon>Basidiomycota</taxon>
        <taxon>Pucciniomycotina</taxon>
        <taxon>Pucciniomycetes</taxon>
        <taxon>Pucciniales</taxon>
        <taxon>Melampsoraceae</taxon>
        <taxon>Melampsora</taxon>
    </lineage>
</organism>
<dbReference type="EMBL" id="GL883378">
    <property type="protein sequence ID" value="EGF97035.1"/>
    <property type="molecule type" value="Genomic_DNA"/>
</dbReference>
<dbReference type="eggNOG" id="ENOG502SWXU">
    <property type="taxonomic scope" value="Eukaryota"/>
</dbReference>
<protein>
    <recommendedName>
        <fullName evidence="4">Alpha-type protein kinase domain-containing protein</fullName>
    </recommendedName>
</protein>
<dbReference type="InterPro" id="IPR004166">
    <property type="entry name" value="a-kinase_dom"/>
</dbReference>
<dbReference type="Gene3D" id="3.20.200.10">
    <property type="entry name" value="MHCK/EF2 kinase"/>
    <property type="match status" value="1"/>
</dbReference>
<proteinExistence type="predicted"/>
<accession>F4SE91</accession>
<dbReference type="GO" id="GO:0004674">
    <property type="term" value="F:protein serine/threonine kinase activity"/>
    <property type="evidence" value="ECO:0007669"/>
    <property type="project" value="UniProtKB-KW"/>
</dbReference>
<evidence type="ECO:0000256" key="3">
    <source>
        <dbReference type="ARBA" id="ARBA00022777"/>
    </source>
</evidence>